<gene>
    <name evidence="6" type="ORF">HRJ53_03670</name>
</gene>
<feature type="domain" description="Response regulatory" evidence="5">
    <location>
        <begin position="187"/>
        <end position="302"/>
    </location>
</feature>
<dbReference type="SMART" id="SM00387">
    <property type="entry name" value="HATPase_c"/>
    <property type="match status" value="1"/>
</dbReference>
<dbReference type="Pfam" id="PF00072">
    <property type="entry name" value="Response_reg"/>
    <property type="match status" value="1"/>
</dbReference>
<dbReference type="PROSITE" id="PS50110">
    <property type="entry name" value="RESPONSE_REGULATORY"/>
    <property type="match status" value="1"/>
</dbReference>
<proteinExistence type="predicted"/>
<accession>A0A7V8SVN2</accession>
<evidence type="ECO:0000259" key="5">
    <source>
        <dbReference type="PROSITE" id="PS50110"/>
    </source>
</evidence>
<evidence type="ECO:0000256" key="3">
    <source>
        <dbReference type="PROSITE-ProRule" id="PRU00169"/>
    </source>
</evidence>
<evidence type="ECO:0000259" key="4">
    <source>
        <dbReference type="PROSITE" id="PS50109"/>
    </source>
</evidence>
<dbReference type="InterPro" id="IPR011006">
    <property type="entry name" value="CheY-like_superfamily"/>
</dbReference>
<evidence type="ECO:0000313" key="7">
    <source>
        <dbReference type="Proteomes" id="UP000567293"/>
    </source>
</evidence>
<dbReference type="PANTHER" id="PTHR43065:SF42">
    <property type="entry name" value="TWO-COMPONENT SENSOR PPRA"/>
    <property type="match status" value="1"/>
</dbReference>
<sequence length="320" mass="34850">MLQPKILDLNELIVEMGRLLQRLLREDIEYKVQLGEPLGRVKADPGQLEQVLLNLIVNASDAMPKGGTLTIETENVCVDARYAQSRPPLAPGDYVMLAVSDTGFGMDANIKARIFEPFFTTKEPGKGTGLGLATVYGVVKQSSGYIFVDSAPGVGARFEIYLPQAADKVETVPAGGRAAKVRGGRETVLLVEDEADVRTLTCGFLTAAGYQVLTAVDGEDGFDIGNKFAEAIDVLVTDIVMPRMRGPELAKRLKRLLPDLKVVYMSGYTEEFGEGQNLLEGASFLQKPFSRDALLQQIRDTLKGKPAKQAERPAFSLRIN</sequence>
<protein>
    <recommendedName>
        <fullName evidence="2">histidine kinase</fullName>
        <ecNumber evidence="2">2.7.13.3</ecNumber>
    </recommendedName>
</protein>
<dbReference type="SMART" id="SM00448">
    <property type="entry name" value="REC"/>
    <property type="match status" value="1"/>
</dbReference>
<dbReference type="SUPFAM" id="SSF55874">
    <property type="entry name" value="ATPase domain of HSP90 chaperone/DNA topoisomerase II/histidine kinase"/>
    <property type="match status" value="1"/>
</dbReference>
<dbReference type="PROSITE" id="PS50109">
    <property type="entry name" value="HIS_KIN"/>
    <property type="match status" value="1"/>
</dbReference>
<name>A0A7V8SVN2_9BACT</name>
<reference evidence="6" key="1">
    <citation type="submission" date="2020-06" db="EMBL/GenBank/DDBJ databases">
        <title>Legume-microbial interactions unlock mineral nutrients during tropical forest succession.</title>
        <authorList>
            <person name="Epihov D.Z."/>
        </authorList>
    </citation>
    <scope>NUCLEOTIDE SEQUENCE [LARGE SCALE GENOMIC DNA]</scope>
    <source>
        <strain evidence="6">Pan2503</strain>
    </source>
</reference>
<dbReference type="GO" id="GO:0004673">
    <property type="term" value="F:protein histidine kinase activity"/>
    <property type="evidence" value="ECO:0007669"/>
    <property type="project" value="UniProtKB-EC"/>
</dbReference>
<dbReference type="EC" id="2.7.13.3" evidence="2"/>
<keyword evidence="7" id="KW-1185">Reference proteome</keyword>
<dbReference type="AlphaFoldDB" id="A0A7V8SVN2"/>
<dbReference type="SUPFAM" id="SSF52172">
    <property type="entry name" value="CheY-like"/>
    <property type="match status" value="1"/>
</dbReference>
<dbReference type="Gene3D" id="3.30.565.10">
    <property type="entry name" value="Histidine kinase-like ATPase, C-terminal domain"/>
    <property type="match status" value="1"/>
</dbReference>
<comment type="caution">
    <text evidence="6">The sequence shown here is derived from an EMBL/GenBank/DDBJ whole genome shotgun (WGS) entry which is preliminary data.</text>
</comment>
<dbReference type="InterPro" id="IPR004358">
    <property type="entry name" value="Sig_transdc_His_kin-like_C"/>
</dbReference>
<dbReference type="InterPro" id="IPR001789">
    <property type="entry name" value="Sig_transdc_resp-reg_receiver"/>
</dbReference>
<dbReference type="InterPro" id="IPR003594">
    <property type="entry name" value="HATPase_dom"/>
</dbReference>
<dbReference type="GO" id="GO:0000160">
    <property type="term" value="P:phosphorelay signal transduction system"/>
    <property type="evidence" value="ECO:0007669"/>
    <property type="project" value="InterPro"/>
</dbReference>
<evidence type="ECO:0000256" key="2">
    <source>
        <dbReference type="ARBA" id="ARBA00012438"/>
    </source>
</evidence>
<organism evidence="6 7">
    <name type="scientific">Candidatus Acidiferrum panamense</name>
    <dbReference type="NCBI Taxonomy" id="2741543"/>
    <lineage>
        <taxon>Bacteria</taxon>
        <taxon>Pseudomonadati</taxon>
        <taxon>Acidobacteriota</taxon>
        <taxon>Terriglobia</taxon>
        <taxon>Candidatus Acidiferrales</taxon>
        <taxon>Candidatus Acidiferrum</taxon>
    </lineage>
</organism>
<dbReference type="Pfam" id="PF02518">
    <property type="entry name" value="HATPase_c"/>
    <property type="match status" value="1"/>
</dbReference>
<dbReference type="PRINTS" id="PR00344">
    <property type="entry name" value="BCTRLSENSOR"/>
</dbReference>
<dbReference type="InterPro" id="IPR036890">
    <property type="entry name" value="HATPase_C_sf"/>
</dbReference>
<dbReference type="Gene3D" id="3.40.50.2300">
    <property type="match status" value="1"/>
</dbReference>
<dbReference type="InterPro" id="IPR005467">
    <property type="entry name" value="His_kinase_dom"/>
</dbReference>
<evidence type="ECO:0000313" key="6">
    <source>
        <dbReference type="EMBL" id="MBA0084073.1"/>
    </source>
</evidence>
<dbReference type="EMBL" id="JACDQQ010000357">
    <property type="protein sequence ID" value="MBA0084073.1"/>
    <property type="molecule type" value="Genomic_DNA"/>
</dbReference>
<feature type="modified residue" description="4-aspartylphosphate" evidence="3">
    <location>
        <position position="238"/>
    </location>
</feature>
<comment type="catalytic activity">
    <reaction evidence="1">
        <text>ATP + protein L-histidine = ADP + protein N-phospho-L-histidine.</text>
        <dbReference type="EC" id="2.7.13.3"/>
    </reaction>
</comment>
<dbReference type="PANTHER" id="PTHR43065">
    <property type="entry name" value="SENSOR HISTIDINE KINASE"/>
    <property type="match status" value="1"/>
</dbReference>
<keyword evidence="3" id="KW-0597">Phosphoprotein</keyword>
<feature type="domain" description="Histidine kinase" evidence="4">
    <location>
        <begin position="1"/>
        <end position="166"/>
    </location>
</feature>
<dbReference type="Proteomes" id="UP000567293">
    <property type="component" value="Unassembled WGS sequence"/>
</dbReference>
<evidence type="ECO:0000256" key="1">
    <source>
        <dbReference type="ARBA" id="ARBA00000085"/>
    </source>
</evidence>